<dbReference type="InterPro" id="IPR000719">
    <property type="entry name" value="Prot_kinase_dom"/>
</dbReference>
<dbReference type="Proteomes" id="UP001444661">
    <property type="component" value="Unassembled WGS sequence"/>
</dbReference>
<keyword evidence="4" id="KW-0547">Nucleotide-binding</keyword>
<dbReference type="SMART" id="SM00220">
    <property type="entry name" value="S_TKc"/>
    <property type="match status" value="1"/>
</dbReference>
<feature type="region of interest" description="Disordered" evidence="9">
    <location>
        <begin position="1632"/>
        <end position="1682"/>
    </location>
</feature>
<name>A0ABR1SXD5_9PEZI</name>
<evidence type="ECO:0000313" key="12">
    <source>
        <dbReference type="Proteomes" id="UP001444661"/>
    </source>
</evidence>
<feature type="region of interest" description="Disordered" evidence="9">
    <location>
        <begin position="1198"/>
        <end position="1290"/>
    </location>
</feature>
<dbReference type="InterPro" id="IPR036465">
    <property type="entry name" value="vWFA_dom_sf"/>
</dbReference>
<feature type="domain" description="Protein kinase" evidence="10">
    <location>
        <begin position="793"/>
        <end position="1110"/>
    </location>
</feature>
<keyword evidence="2" id="KW-0723">Serine/threonine-protein kinase</keyword>
<organism evidence="11 12">
    <name type="scientific">Apiospora rasikravindrae</name>
    <dbReference type="NCBI Taxonomy" id="990691"/>
    <lineage>
        <taxon>Eukaryota</taxon>
        <taxon>Fungi</taxon>
        <taxon>Dikarya</taxon>
        <taxon>Ascomycota</taxon>
        <taxon>Pezizomycotina</taxon>
        <taxon>Sordariomycetes</taxon>
        <taxon>Xylariomycetidae</taxon>
        <taxon>Amphisphaeriales</taxon>
        <taxon>Apiosporaceae</taxon>
        <taxon>Apiospora</taxon>
    </lineage>
</organism>
<evidence type="ECO:0000256" key="9">
    <source>
        <dbReference type="SAM" id="MobiDB-lite"/>
    </source>
</evidence>
<feature type="region of interest" description="Disordered" evidence="9">
    <location>
        <begin position="1327"/>
        <end position="1363"/>
    </location>
</feature>
<evidence type="ECO:0000256" key="2">
    <source>
        <dbReference type="ARBA" id="ARBA00022527"/>
    </source>
</evidence>
<feature type="compositionally biased region" description="Polar residues" evidence="9">
    <location>
        <begin position="1632"/>
        <end position="1669"/>
    </location>
</feature>
<dbReference type="PANTHER" id="PTHR43671:SF98">
    <property type="entry name" value="SERINE_THREONINE-PROTEIN KINASE NEK11"/>
    <property type="match status" value="1"/>
</dbReference>
<evidence type="ECO:0000259" key="10">
    <source>
        <dbReference type="PROSITE" id="PS50011"/>
    </source>
</evidence>
<evidence type="ECO:0000256" key="6">
    <source>
        <dbReference type="ARBA" id="ARBA00022840"/>
    </source>
</evidence>
<reference evidence="11 12" key="1">
    <citation type="submission" date="2023-01" db="EMBL/GenBank/DDBJ databases">
        <title>Analysis of 21 Apiospora genomes using comparative genomics revels a genus with tremendous synthesis potential of carbohydrate active enzymes and secondary metabolites.</title>
        <authorList>
            <person name="Sorensen T."/>
        </authorList>
    </citation>
    <scope>NUCLEOTIDE SEQUENCE [LARGE SCALE GENOMIC DNA]</scope>
    <source>
        <strain evidence="11 12">CBS 33761</strain>
    </source>
</reference>
<feature type="compositionally biased region" description="Basic and acidic residues" evidence="9">
    <location>
        <begin position="1236"/>
        <end position="1245"/>
    </location>
</feature>
<feature type="region of interest" description="Disordered" evidence="9">
    <location>
        <begin position="973"/>
        <end position="994"/>
    </location>
</feature>
<dbReference type="InterPro" id="IPR050660">
    <property type="entry name" value="NEK_Ser/Thr_kinase"/>
</dbReference>
<dbReference type="EMBL" id="JAQQWK010000006">
    <property type="protein sequence ID" value="KAK8038980.1"/>
    <property type="molecule type" value="Genomic_DNA"/>
</dbReference>
<dbReference type="Gene3D" id="1.10.510.10">
    <property type="entry name" value="Transferase(Phosphotransferase) domain 1"/>
    <property type="match status" value="1"/>
</dbReference>
<evidence type="ECO:0000256" key="4">
    <source>
        <dbReference type="ARBA" id="ARBA00022741"/>
    </source>
</evidence>
<keyword evidence="12" id="KW-1185">Reference proteome</keyword>
<dbReference type="Pfam" id="PF00069">
    <property type="entry name" value="Pkinase"/>
    <property type="match status" value="1"/>
</dbReference>
<evidence type="ECO:0000256" key="8">
    <source>
        <dbReference type="ARBA" id="ARBA00048679"/>
    </source>
</evidence>
<protein>
    <recommendedName>
        <fullName evidence="1">non-specific serine/threonine protein kinase</fullName>
        <ecNumber evidence="1">2.7.11.1</ecNumber>
    </recommendedName>
</protein>
<accession>A0ABR1SXD5</accession>
<gene>
    <name evidence="11" type="ORF">PG993_007391</name>
</gene>
<evidence type="ECO:0000313" key="11">
    <source>
        <dbReference type="EMBL" id="KAK8038980.1"/>
    </source>
</evidence>
<proteinExistence type="predicted"/>
<evidence type="ECO:0000256" key="1">
    <source>
        <dbReference type="ARBA" id="ARBA00012513"/>
    </source>
</evidence>
<dbReference type="EC" id="2.7.11.1" evidence="1"/>
<evidence type="ECO:0000256" key="3">
    <source>
        <dbReference type="ARBA" id="ARBA00022679"/>
    </source>
</evidence>
<dbReference type="InterPro" id="IPR011009">
    <property type="entry name" value="Kinase-like_dom_sf"/>
</dbReference>
<keyword evidence="3" id="KW-0808">Transferase</keyword>
<comment type="catalytic activity">
    <reaction evidence="7">
        <text>L-threonyl-[protein] + ATP = O-phospho-L-threonyl-[protein] + ADP + H(+)</text>
        <dbReference type="Rhea" id="RHEA:46608"/>
        <dbReference type="Rhea" id="RHEA-COMP:11060"/>
        <dbReference type="Rhea" id="RHEA-COMP:11605"/>
        <dbReference type="ChEBI" id="CHEBI:15378"/>
        <dbReference type="ChEBI" id="CHEBI:30013"/>
        <dbReference type="ChEBI" id="CHEBI:30616"/>
        <dbReference type="ChEBI" id="CHEBI:61977"/>
        <dbReference type="ChEBI" id="CHEBI:456216"/>
        <dbReference type="EC" id="2.7.11.1"/>
    </reaction>
</comment>
<comment type="catalytic activity">
    <reaction evidence="8">
        <text>L-seryl-[protein] + ATP = O-phospho-L-seryl-[protein] + ADP + H(+)</text>
        <dbReference type="Rhea" id="RHEA:17989"/>
        <dbReference type="Rhea" id="RHEA-COMP:9863"/>
        <dbReference type="Rhea" id="RHEA-COMP:11604"/>
        <dbReference type="ChEBI" id="CHEBI:15378"/>
        <dbReference type="ChEBI" id="CHEBI:29999"/>
        <dbReference type="ChEBI" id="CHEBI:30616"/>
        <dbReference type="ChEBI" id="CHEBI:83421"/>
        <dbReference type="ChEBI" id="CHEBI:456216"/>
        <dbReference type="EC" id="2.7.11.1"/>
    </reaction>
</comment>
<keyword evidence="5" id="KW-0418">Kinase</keyword>
<dbReference type="SUPFAM" id="SSF53300">
    <property type="entry name" value="vWA-like"/>
    <property type="match status" value="1"/>
</dbReference>
<dbReference type="PROSITE" id="PS50011">
    <property type="entry name" value="PROTEIN_KINASE_DOM"/>
    <property type="match status" value="1"/>
</dbReference>
<evidence type="ECO:0000256" key="7">
    <source>
        <dbReference type="ARBA" id="ARBA00047899"/>
    </source>
</evidence>
<keyword evidence="6" id="KW-0067">ATP-binding</keyword>
<dbReference type="PANTHER" id="PTHR43671">
    <property type="entry name" value="SERINE/THREONINE-PROTEIN KINASE NEK"/>
    <property type="match status" value="1"/>
</dbReference>
<evidence type="ECO:0000256" key="5">
    <source>
        <dbReference type="ARBA" id="ARBA00022777"/>
    </source>
</evidence>
<comment type="caution">
    <text evidence="11">The sequence shown here is derived from an EMBL/GenBank/DDBJ whole genome shotgun (WGS) entry which is preliminary data.</text>
</comment>
<sequence length="1682" mass="187167">MEQNSPIHANGELMSRMKASDSLAWIGPESQSSTNTIFTSDDQTTVVTHTRGFEQLETLNRPIAKTLDKLFGDTIRPYMAKKKKTIYHELPISGGGFTEHEQFRRAKFAIQELNKYIARDGLLRNRMKFFRYDVRMVGCTRETASPAIVVKCTKSDREALQKLLRKNPVDVIYVKSNSVWARLFGQSDRAQAAFQLVYLERDDLVQNAADDEVLAFPRSDNTLCGALLEYRGRKATIALVLEVDGKDYSLTVDHLINPSPSATANNDQRQGTASWCEEIVLTNQYKQSGATMVDDDDLVSLDPLWTSEGDETDVLQIITNEKTLPEPFAQSTVPDGKESVPSLKGRVLKSTTESVVANTSIDATLIDLGEGVVLPRRCNYVHLDGPVNREIKLERTAVRPREHRVPAYMVSGLRGKVGCRLLSCPSYLGFDPYQDPCEVWTILFDGSSGLLPGECGSVIVDQETFEVYGHVIGNDDPHSAYIIPTVDVISGLKRRHNATSVTLPTVCRTGWTDIDATTTIHHVDTQSVANSNTTSSTKASPSSFQNDLKGFDRTPLSQVVTATAKSVVEPARAQILGLFKSKLENEWKYYACRIHDANSKRCLRADSETGEWATHCCAKAFYHTDEIVRWMLFKDGRSGQTNLAALLAAAMDSVHHMRDQPGRLKSSDLGKGDRRCYVVFAILLNLDCGSLIHTFQRFGITDGSLANERLPNLDALKEGLQGAVSDVNRLLSNFDDTRFMFQHVVMDLNTSAVYSDRQRGRWISPFCRRQLVNDKGGTAQVWQVSVQEQFVSPELKERLGRSEFEDYQFGKCYSMALKTFAAENKEVFNQEKQNYLAVEGLVGMVQYLGEFEIDEEVHGQGVVRTSNLLLEFGELDLKELFCSPKDPPSTFESIVGFWEGLTSVVEAVASIHNLDAQRELGDSVRYDGWHADLKPDNILLVHGEFKLADLGFAKFRLKDETCPEPKSILTGLTETYGAPETDRRRRSRPGGTTTDYSQKIDIWSLGCVLSEIITWIVFGRQGVLVYDKLRQIAIKQLRGSRSPRQPTADDAFHDGQEVLGAVTDWHQHLRASMRKSDTATSEILDLIDSKMLQSAPEQRLTSLALVDKFAGCIAAAKATHAMQVSRGETIWLSDQIKAAFNQVEEEAELLISSTGKGNIVNAPSQYEDVGGRSSGTTLAHRYTKGNKSELLRQVKETMKSPRKGHLGTSPHFSPATGAHMNKSRLSPGLEISNVKDIQDPRDRNKASRAASAPMIVITEPSVRLSEPTPESQPKNPLRENHSPNEPMRPRMKAITQSGHPEAFHFRHSLNTHVTSNSVPVPHQTNLGVDTPPPSPIGAEIVPPASPRDEVVSEPSSPSARNEMVSLPPTWVQAKTLPMSASVLPNLQSKFEINPNWPISRQFESIKKKTFLERLKDGSDMYLSSFLVNRDIKFVIDNGGSMEPYWPAMRVALETLASMIGKLDKDGLDIEFTIGKTYNTSNAPVRKLMQKFDKARDEALRPRDPSRTGTDMATILDQIFSNYLRDTSKPMTLIVLSDGLWEGTISDEDVETSIVEFLRNAAIEKKPSNLRWFSIEFVSFGQAGVKKLEVLDDGLESKYGIRDVIDHEPVSGDVYKMILGSLNKKYDMMPSDTSFTASSSGLSPVTRNRSLTLSDLPTPASLSRKNSTPKGNRLSRILGRNVE</sequence>
<dbReference type="SUPFAM" id="SSF56112">
    <property type="entry name" value="Protein kinase-like (PK-like)"/>
    <property type="match status" value="1"/>
</dbReference>